<accession>A0A5D0CZM8</accession>
<comment type="caution">
    <text evidence="2">The sequence shown here is derived from an EMBL/GenBank/DDBJ whole genome shotgun (WGS) entry which is preliminary data.</text>
</comment>
<evidence type="ECO:0000256" key="1">
    <source>
        <dbReference type="SAM" id="MobiDB-lite"/>
    </source>
</evidence>
<organism evidence="2 3">
    <name type="scientific">Paenibacillus faecis</name>
    <dbReference type="NCBI Taxonomy" id="862114"/>
    <lineage>
        <taxon>Bacteria</taxon>
        <taxon>Bacillati</taxon>
        <taxon>Bacillota</taxon>
        <taxon>Bacilli</taxon>
        <taxon>Bacillales</taxon>
        <taxon>Paenibacillaceae</taxon>
        <taxon>Paenibacillus</taxon>
    </lineage>
</organism>
<dbReference type="AlphaFoldDB" id="A0A5D0CZM8"/>
<proteinExistence type="predicted"/>
<gene>
    <name evidence="2" type="ORF">FRY98_07045</name>
</gene>
<reference evidence="2 3" key="1">
    <citation type="submission" date="2019-08" db="EMBL/GenBank/DDBJ databases">
        <title>Genome sequencing of Paenibacillus faecis DSM 23593(T).</title>
        <authorList>
            <person name="Kook J.-K."/>
            <person name="Park S.-N."/>
            <person name="Lim Y.K."/>
        </authorList>
    </citation>
    <scope>NUCLEOTIDE SEQUENCE [LARGE SCALE GENOMIC DNA]</scope>
    <source>
        <strain evidence="2 3">DSM 23593</strain>
    </source>
</reference>
<evidence type="ECO:0000313" key="2">
    <source>
        <dbReference type="EMBL" id="TYA15376.1"/>
    </source>
</evidence>
<evidence type="ECO:0000313" key="3">
    <source>
        <dbReference type="Proteomes" id="UP000325218"/>
    </source>
</evidence>
<dbReference type="RefSeq" id="WP_148450966.1">
    <property type="nucleotide sequence ID" value="NZ_VSDO01000001.1"/>
</dbReference>
<keyword evidence="3" id="KW-1185">Reference proteome</keyword>
<protein>
    <submittedName>
        <fullName evidence="2">Uncharacterized protein</fullName>
    </submittedName>
</protein>
<feature type="region of interest" description="Disordered" evidence="1">
    <location>
        <begin position="93"/>
        <end position="112"/>
    </location>
</feature>
<dbReference type="OrthoDB" id="2360619at2"/>
<name>A0A5D0CZM8_9BACL</name>
<dbReference type="Proteomes" id="UP000325218">
    <property type="component" value="Unassembled WGS sequence"/>
</dbReference>
<sequence length="166" mass="19301">MLTFEQKLQILDSYPELERRNVSLGRVNYQYEQSVHDKKTVAYHLHPNGNGYVYAGLLEGYETDDKGYVNIREYNEQELRDLLDRSIRSLSVREDSEAGRPDPMHGAFHKETPGGLWRNADGAVLTLKYEDDLWYIFAGQNLEMVFETREEAGEYLTEEGFSPQKK</sequence>
<dbReference type="EMBL" id="VSDO01000001">
    <property type="protein sequence ID" value="TYA15376.1"/>
    <property type="molecule type" value="Genomic_DNA"/>
</dbReference>